<dbReference type="Proteomes" id="UP000190367">
    <property type="component" value="Unassembled WGS sequence"/>
</dbReference>
<evidence type="ECO:0000313" key="2">
    <source>
        <dbReference type="Proteomes" id="UP000190367"/>
    </source>
</evidence>
<dbReference type="STRING" id="634771.SAMN04488128_1011416"/>
<keyword evidence="2" id="KW-1185">Reference proteome</keyword>
<evidence type="ECO:0000313" key="1">
    <source>
        <dbReference type="EMBL" id="SJZ74018.1"/>
    </source>
</evidence>
<gene>
    <name evidence="1" type="ORF">SAMN04488128_1011416</name>
</gene>
<dbReference type="AlphaFoldDB" id="A0A1T4N567"/>
<dbReference type="RefSeq" id="WP_078668018.1">
    <property type="nucleotide sequence ID" value="NZ_FUWZ01000001.1"/>
</dbReference>
<proteinExistence type="predicted"/>
<organism evidence="1 2">
    <name type="scientific">Chitinophaga eiseniae</name>
    <dbReference type="NCBI Taxonomy" id="634771"/>
    <lineage>
        <taxon>Bacteria</taxon>
        <taxon>Pseudomonadati</taxon>
        <taxon>Bacteroidota</taxon>
        <taxon>Chitinophagia</taxon>
        <taxon>Chitinophagales</taxon>
        <taxon>Chitinophagaceae</taxon>
        <taxon>Chitinophaga</taxon>
    </lineage>
</organism>
<protein>
    <submittedName>
        <fullName evidence="1">Uncharacterized protein</fullName>
    </submittedName>
</protein>
<accession>A0A1T4N567</accession>
<reference evidence="2" key="1">
    <citation type="submission" date="2017-02" db="EMBL/GenBank/DDBJ databases">
        <authorList>
            <person name="Varghese N."/>
            <person name="Submissions S."/>
        </authorList>
    </citation>
    <scope>NUCLEOTIDE SEQUENCE [LARGE SCALE GENOMIC DNA]</scope>
    <source>
        <strain evidence="2">DSM 22224</strain>
    </source>
</reference>
<dbReference type="EMBL" id="FUWZ01000001">
    <property type="protein sequence ID" value="SJZ74018.1"/>
    <property type="molecule type" value="Genomic_DNA"/>
</dbReference>
<sequence length="209" mass="23897">MKVLQFKIGDVVDCPLQNDATVMFVRDINAEKDELLLSDAPEGGRTTWMHLKEVGGVPITPRILQLAGFKPVIGKNGLYEAGNGLRLQRLGNGYYIEDVYDDHSDPLVMESLHELQHYYDLLLEQPLRINGIHRPMPMAELCPDHRPAQYYWYSYQRSDGHLAEDVSTQHPITTVSALRLLEDSGIVLLNWHVISQDLYLSFDKPWPSR</sequence>
<name>A0A1T4N567_9BACT</name>